<dbReference type="RefSeq" id="WP_011752061.1">
    <property type="nucleotide sequence ID" value="NC_008698.1"/>
</dbReference>
<reference evidence="2" key="1">
    <citation type="journal article" date="2008" name="J. Bacteriol.">
        <title>Genome sequence of Thermofilum pendens reveals an exceptional loss of biosynthetic pathways without genome reduction.</title>
        <authorList>
            <person name="Anderson I."/>
            <person name="Rodriguez J."/>
            <person name="Susanti D."/>
            <person name="Porat I."/>
            <person name="Reich C."/>
            <person name="Ulrich L.E."/>
            <person name="Elkins J.G."/>
            <person name="Mavromatis K."/>
            <person name="Lykidis A."/>
            <person name="Kim E."/>
            <person name="Thompson L.S."/>
            <person name="Nolan M."/>
            <person name="Land M."/>
            <person name="Copeland A."/>
            <person name="Lapidus A."/>
            <person name="Lucas S."/>
            <person name="Detter C."/>
            <person name="Zhulin I.B."/>
            <person name="Olsen G.J."/>
            <person name="Whitman W."/>
            <person name="Mukhopadhyay B."/>
            <person name="Bristow J."/>
            <person name="Kyrpides N."/>
        </authorList>
    </citation>
    <scope>NUCLEOTIDE SEQUENCE [LARGE SCALE GENOMIC DNA]</scope>
    <source>
        <strain evidence="2">DSM 2475 / Hrk 5</strain>
    </source>
</reference>
<name>A1RX66_THEPD</name>
<dbReference type="Proteomes" id="UP000000641">
    <property type="component" value="Chromosome"/>
</dbReference>
<evidence type="ECO:0000313" key="2">
    <source>
        <dbReference type="Proteomes" id="UP000000641"/>
    </source>
</evidence>
<dbReference type="EnsemblBacteria" id="ABL77796">
    <property type="protein sequence ID" value="ABL77796"/>
    <property type="gene ID" value="Tpen_0387"/>
</dbReference>
<dbReference type="KEGG" id="tpe:Tpen_0387"/>
<dbReference type="GeneID" id="4602155"/>
<proteinExistence type="predicted"/>
<organism evidence="1 2">
    <name type="scientific">Thermofilum pendens (strain DSM 2475 / Hrk 5)</name>
    <dbReference type="NCBI Taxonomy" id="368408"/>
    <lineage>
        <taxon>Archaea</taxon>
        <taxon>Thermoproteota</taxon>
        <taxon>Thermoprotei</taxon>
        <taxon>Thermofilales</taxon>
        <taxon>Thermofilaceae</taxon>
        <taxon>Thermofilum</taxon>
    </lineage>
</organism>
<evidence type="ECO:0000313" key="1">
    <source>
        <dbReference type="EMBL" id="ABL77796.1"/>
    </source>
</evidence>
<gene>
    <name evidence="1" type="ordered locus">Tpen_0387</name>
</gene>
<keyword evidence="2" id="KW-1185">Reference proteome</keyword>
<dbReference type="OrthoDB" id="380611at2157"/>
<dbReference type="eggNOG" id="arCOG01365">
    <property type="taxonomic scope" value="Archaea"/>
</dbReference>
<dbReference type="HOGENOM" id="CLU_2217189_0_0_2"/>
<sequence length="106" mass="11977">MSRNRYVVLAFNAGKCASCTPTSILEEWIRALYGAWGASVIRLREVYSNNKGVYVYRINADSQKLFRSIFVLDADGVFYVIKTTGSLRKARSIADSINISFEDTHE</sequence>
<dbReference type="STRING" id="368408.Tpen_0387"/>
<dbReference type="AlphaFoldDB" id="A1RX66"/>
<accession>A1RX66</accession>
<dbReference type="EMBL" id="CP000505">
    <property type="protein sequence ID" value="ABL77796.1"/>
    <property type="molecule type" value="Genomic_DNA"/>
</dbReference>
<protein>
    <submittedName>
        <fullName evidence="1">Uncharacterized protein</fullName>
    </submittedName>
</protein>